<sequence>MDHQYHFFEQLQMRFASRQAMVAEVASTLGLSKDAIYRRLRGTTVLSTNELVQLSHHYGVRLSNPGDAHYFAFNHAETVIRSPGDYLAQLTDRLAKIQRLSGLFIYLANPGLPFFHEMVYPRLFAFKLFIYGSTCWNFPGWRDRKFSVDLIDRKVLEQARAIGEYSYTVPGRELWTMGMLRATLDQIEYMHITGRFAAEAEAEALLDELESLVRHLESMARHGRKFLPGSATTDGPEFFPAHNEVANNDNVILIDSDQISSLFVTFITPNFLQTEESIFCDLTREWFKGIDSMSSSLGAEAGKYRAWYFNRFYAQLRTTRQRLFFGDENGM</sequence>
<comment type="caution">
    <text evidence="1">The sequence shown here is derived from an EMBL/GenBank/DDBJ whole genome shotgun (WGS) entry which is preliminary data.</text>
</comment>
<dbReference type="EMBL" id="JACSIT010000061">
    <property type="protein sequence ID" value="MBC6993264.1"/>
    <property type="molecule type" value="Genomic_DNA"/>
</dbReference>
<evidence type="ECO:0000313" key="2">
    <source>
        <dbReference type="Proteomes" id="UP000650081"/>
    </source>
</evidence>
<name>A0A923T770_9BACT</name>
<evidence type="ECO:0000313" key="1">
    <source>
        <dbReference type="EMBL" id="MBC6993264.1"/>
    </source>
</evidence>
<dbReference type="Proteomes" id="UP000650081">
    <property type="component" value="Unassembled WGS sequence"/>
</dbReference>
<reference evidence="1" key="1">
    <citation type="submission" date="2020-08" db="EMBL/GenBank/DDBJ databases">
        <title>Lewinella bacteria from marine environments.</title>
        <authorList>
            <person name="Zhong Y."/>
        </authorList>
    </citation>
    <scope>NUCLEOTIDE SEQUENCE</scope>
    <source>
        <strain evidence="1">KCTC 42187</strain>
    </source>
</reference>
<accession>A0A923T770</accession>
<organism evidence="1 2">
    <name type="scientific">Neolewinella lacunae</name>
    <dbReference type="NCBI Taxonomy" id="1517758"/>
    <lineage>
        <taxon>Bacteria</taxon>
        <taxon>Pseudomonadati</taxon>
        <taxon>Bacteroidota</taxon>
        <taxon>Saprospiria</taxon>
        <taxon>Saprospirales</taxon>
        <taxon>Lewinellaceae</taxon>
        <taxon>Neolewinella</taxon>
    </lineage>
</organism>
<dbReference type="AlphaFoldDB" id="A0A923T770"/>
<protein>
    <submittedName>
        <fullName evidence="1">Uncharacterized protein</fullName>
    </submittedName>
</protein>
<dbReference type="RefSeq" id="WP_187465380.1">
    <property type="nucleotide sequence ID" value="NZ_JACSIT010000061.1"/>
</dbReference>
<proteinExistence type="predicted"/>
<gene>
    <name evidence="1" type="ORF">H9S92_03755</name>
</gene>
<keyword evidence="2" id="KW-1185">Reference proteome</keyword>